<keyword evidence="3" id="KW-1185">Reference proteome</keyword>
<dbReference type="InterPro" id="IPR047740">
    <property type="entry name" value="SMEK_dom"/>
</dbReference>
<gene>
    <name evidence="2" type="ORF">I5I61_18545</name>
</gene>
<dbReference type="Proteomes" id="UP000608450">
    <property type="component" value="Unassembled WGS sequence"/>
</dbReference>
<dbReference type="Pfam" id="PF21941">
    <property type="entry name" value="SMEK_N"/>
    <property type="match status" value="1"/>
</dbReference>
<dbReference type="NCBIfam" id="NF033859">
    <property type="entry name" value="SMEK_N"/>
    <property type="match status" value="1"/>
</dbReference>
<evidence type="ECO:0000313" key="3">
    <source>
        <dbReference type="Proteomes" id="UP000608450"/>
    </source>
</evidence>
<evidence type="ECO:0000313" key="2">
    <source>
        <dbReference type="EMBL" id="MBG6289457.1"/>
    </source>
</evidence>
<proteinExistence type="predicted"/>
<sequence>MLTRGLLIGEILDELSSLSERIKLRTSLNLNDLPLFAEDFCKELLSTLLQGKFTNLNAERSNNPGLDLGCIKNKIGVQVSATCTTDKINKTLAKITDDHRKLYDRFIILTLGKKQSSYTINKRSAKKNKFNEKSDIWDLKDIAKMAVDLELHELKDLHSQVRNQTTRLLVDLEIRPEDEDFPTNNYKNWESMPDPKYGTGEHFIAHTELNGAIDDNEKDRIRTELADAANRLARLPRVTREFLAMLFERREPEGTKRIKQNRGSESILLDSLQRQYSGDLQGELDLLSEAGFVSVEHQTREDYDDGPSAVGFIMAKKDSPFSLGFVDYIEHKKLSFRKIIGEVNFLDF</sequence>
<evidence type="ECO:0000259" key="1">
    <source>
        <dbReference type="Pfam" id="PF21941"/>
    </source>
</evidence>
<dbReference type="RefSeq" id="WP_196913046.1">
    <property type="nucleotide sequence ID" value="NZ_JADTFC010000049.1"/>
</dbReference>
<dbReference type="EMBL" id="JADTFC010000049">
    <property type="protein sequence ID" value="MBG6289457.1"/>
    <property type="molecule type" value="Genomic_DNA"/>
</dbReference>
<organism evidence="2 3">
    <name type="scientific">Pseudomonas nitroreducens</name>
    <dbReference type="NCBI Taxonomy" id="46680"/>
    <lineage>
        <taxon>Bacteria</taxon>
        <taxon>Pseudomonadati</taxon>
        <taxon>Pseudomonadota</taxon>
        <taxon>Gammaproteobacteria</taxon>
        <taxon>Pseudomonadales</taxon>
        <taxon>Pseudomonadaceae</taxon>
        <taxon>Pseudomonas</taxon>
    </lineage>
</organism>
<comment type="caution">
    <text evidence="2">The sequence shown here is derived from an EMBL/GenBank/DDBJ whole genome shotgun (WGS) entry which is preliminary data.</text>
</comment>
<reference evidence="2 3" key="1">
    <citation type="submission" date="2020-11" db="EMBL/GenBank/DDBJ databases">
        <title>Enhanced detection system for hospital associated transmission using whole genome sequencing surveillance.</title>
        <authorList>
            <person name="Harrison L.H."/>
            <person name="Van Tyne D."/>
            <person name="Marsh J.W."/>
            <person name="Griffith M.P."/>
            <person name="Snyder D.J."/>
            <person name="Cooper V.S."/>
            <person name="Mustapha M."/>
        </authorList>
    </citation>
    <scope>NUCLEOTIDE SEQUENCE [LARGE SCALE GENOMIC DNA]</scope>
    <source>
        <strain evidence="2 3">PSA00705</strain>
    </source>
</reference>
<name>A0ABS0KPZ0_PSENT</name>
<protein>
    <submittedName>
        <fullName evidence="2">SMEK domain-containing protein</fullName>
    </submittedName>
</protein>
<feature type="domain" description="SMEK" evidence="1">
    <location>
        <begin position="11"/>
        <end position="145"/>
    </location>
</feature>
<accession>A0ABS0KPZ0</accession>